<evidence type="ECO:0000256" key="2">
    <source>
        <dbReference type="SAM" id="SignalP"/>
    </source>
</evidence>
<dbReference type="CDD" id="cd16325">
    <property type="entry name" value="LolA"/>
    <property type="match status" value="1"/>
</dbReference>
<dbReference type="InterPro" id="IPR029046">
    <property type="entry name" value="LolA/LolB/LppX"/>
</dbReference>
<comment type="caution">
    <text evidence="3">The sequence shown here is derived from an EMBL/GenBank/DDBJ whole genome shotgun (WGS) entry which is preliminary data.</text>
</comment>
<dbReference type="EMBL" id="JACJJW010000044">
    <property type="protein sequence ID" value="MBM6759544.1"/>
    <property type="molecule type" value="Genomic_DNA"/>
</dbReference>
<evidence type="ECO:0000256" key="1">
    <source>
        <dbReference type="ARBA" id="ARBA00022729"/>
    </source>
</evidence>
<dbReference type="RefSeq" id="WP_204476808.1">
    <property type="nucleotide sequence ID" value="NZ_JACJJW010000044.1"/>
</dbReference>
<organism evidence="3 4">
    <name type="scientific">Bacteroides mediterraneensis</name>
    <dbReference type="NCBI Taxonomy" id="1841856"/>
    <lineage>
        <taxon>Bacteria</taxon>
        <taxon>Pseudomonadati</taxon>
        <taxon>Bacteroidota</taxon>
        <taxon>Bacteroidia</taxon>
        <taxon>Bacteroidales</taxon>
        <taxon>Bacteroidaceae</taxon>
        <taxon>Bacteroides</taxon>
    </lineage>
</organism>
<gene>
    <name evidence="3" type="ORF">H6A31_12785</name>
</gene>
<sequence length="202" mass="22551">MKKIFLIVLLLGTALLQAVAQQDAKAESILNKMAATYRQAGGISLTFGGTQRGKLLLKGNKFYLESGGIQTWFDGKTQWSYVAQNEEVNVSTPTPEEVQSVNPYALLTSYKKSFNYRYVGAKTRQGKRGQEIVLTPKASQDVKSITLNVKENGSPVYIAIQLQNGEKQEFQISSYQTGVNLPDATFRFNKQKYPQAEIIDLR</sequence>
<proteinExistence type="predicted"/>
<reference evidence="3 4" key="1">
    <citation type="journal article" date="2021" name="Sci. Rep.">
        <title>The distribution of antibiotic resistance genes in chicken gut microbiota commensals.</title>
        <authorList>
            <person name="Juricova H."/>
            <person name="Matiasovicova J."/>
            <person name="Kubasova T."/>
            <person name="Cejkova D."/>
            <person name="Rychlik I."/>
        </authorList>
    </citation>
    <scope>NUCLEOTIDE SEQUENCE [LARGE SCALE GENOMIC DNA]</scope>
    <source>
        <strain evidence="3 4">An801</strain>
    </source>
</reference>
<dbReference type="Proteomes" id="UP000703295">
    <property type="component" value="Unassembled WGS sequence"/>
</dbReference>
<dbReference type="SUPFAM" id="SSF89392">
    <property type="entry name" value="Prokaryotic lipoproteins and lipoprotein localization factors"/>
    <property type="match status" value="1"/>
</dbReference>
<keyword evidence="1 2" id="KW-0732">Signal</keyword>
<dbReference type="InterPro" id="IPR004564">
    <property type="entry name" value="OM_lipoprot_carrier_LolA-like"/>
</dbReference>
<evidence type="ECO:0000313" key="3">
    <source>
        <dbReference type="EMBL" id="MBM6759544.1"/>
    </source>
</evidence>
<keyword evidence="3" id="KW-0449">Lipoprotein</keyword>
<name>A0ABS2EYY7_9BACE</name>
<feature type="chain" id="PRO_5046149912" evidence="2">
    <location>
        <begin position="21"/>
        <end position="202"/>
    </location>
</feature>
<evidence type="ECO:0000313" key="4">
    <source>
        <dbReference type="Proteomes" id="UP000703295"/>
    </source>
</evidence>
<keyword evidence="4" id="KW-1185">Reference proteome</keyword>
<protein>
    <submittedName>
        <fullName evidence="3">Outer-membrane lipoprotein carrier protein LolA</fullName>
    </submittedName>
</protein>
<dbReference type="Gene3D" id="2.50.20.10">
    <property type="entry name" value="Lipoprotein localisation LolA/LolB/LppX"/>
    <property type="match status" value="1"/>
</dbReference>
<accession>A0ABS2EYY7</accession>
<dbReference type="Pfam" id="PF16584">
    <property type="entry name" value="LolA_2"/>
    <property type="match status" value="1"/>
</dbReference>
<feature type="signal peptide" evidence="2">
    <location>
        <begin position="1"/>
        <end position="20"/>
    </location>
</feature>